<dbReference type="AlphaFoldDB" id="A0A9E5MQG8"/>
<comment type="caution">
    <text evidence="4">The sequence shown here is derived from an EMBL/GenBank/DDBJ whole genome shotgun (WGS) entry which is preliminary data.</text>
</comment>
<dbReference type="EMBL" id="JAAONZ010000031">
    <property type="protein sequence ID" value="NHO68427.1"/>
    <property type="molecule type" value="Genomic_DNA"/>
</dbReference>
<dbReference type="SUPFAM" id="SSF54506">
    <property type="entry name" value="Diaminopimelate epimerase-like"/>
    <property type="match status" value="1"/>
</dbReference>
<feature type="active site" evidence="3">
    <location>
        <position position="46"/>
    </location>
</feature>
<name>A0A9E5MQG8_9GAMM</name>
<dbReference type="Gene3D" id="3.10.310.10">
    <property type="entry name" value="Diaminopimelate Epimerase, Chain A, domain 1"/>
    <property type="match status" value="2"/>
</dbReference>
<dbReference type="GO" id="GO:0016853">
    <property type="term" value="F:isomerase activity"/>
    <property type="evidence" value="ECO:0007669"/>
    <property type="project" value="UniProtKB-KW"/>
</dbReference>
<keyword evidence="5" id="KW-1185">Reference proteome</keyword>
<evidence type="ECO:0000313" key="5">
    <source>
        <dbReference type="Proteomes" id="UP000787472"/>
    </source>
</evidence>
<sequence length="273" mass="29996">MKLPLYQIDAFTTERFKGNPAAVVPLTEWLSDEQLQHIAAENNLSETAFFVPLTATASKETGNTDADFDFHLRWFTPTHEVDLCGHATLAAAFTLFEHLGFTGEQVRFKSLGGPLTVTRDEQQLRLDFPSRPPQPIPVPGAILQALGVDSVQFSGRSRDWLLVLDSEQTVANLTPNWYALAQAAQHPVIVTAKGERCDFVSRFFAPSLGINEDPVTGSAHCTLTPYWAGALNRTQLSARQISARGGELTCVLEGERVYLCGQGVTYLTGEIFI</sequence>
<dbReference type="GO" id="GO:0005737">
    <property type="term" value="C:cytoplasm"/>
    <property type="evidence" value="ECO:0007669"/>
    <property type="project" value="TreeGrafter"/>
</dbReference>
<dbReference type="PANTHER" id="PTHR13774">
    <property type="entry name" value="PHENAZINE BIOSYNTHESIS PROTEIN"/>
    <property type="match status" value="1"/>
</dbReference>
<keyword evidence="2" id="KW-0413">Isomerase</keyword>
<evidence type="ECO:0000256" key="3">
    <source>
        <dbReference type="PIRSR" id="PIRSR016184-1"/>
    </source>
</evidence>
<dbReference type="PANTHER" id="PTHR13774:SF17">
    <property type="entry name" value="PHENAZINE BIOSYNTHESIS-LIKE DOMAIN-CONTAINING PROTEIN"/>
    <property type="match status" value="1"/>
</dbReference>
<evidence type="ECO:0000256" key="2">
    <source>
        <dbReference type="ARBA" id="ARBA00023235"/>
    </source>
</evidence>
<accession>A0A9E5MQG8</accession>
<dbReference type="RefSeq" id="WP_167192392.1">
    <property type="nucleotide sequence ID" value="NZ_JAAONZ010000031.1"/>
</dbReference>
<dbReference type="InterPro" id="IPR003719">
    <property type="entry name" value="Phenazine_PhzF-like"/>
</dbReference>
<protein>
    <submittedName>
        <fullName evidence="4">PhzF family phenazine biosynthesis protein</fullName>
    </submittedName>
</protein>
<evidence type="ECO:0000313" key="4">
    <source>
        <dbReference type="EMBL" id="NHO68427.1"/>
    </source>
</evidence>
<proteinExistence type="inferred from homology"/>
<dbReference type="Pfam" id="PF02567">
    <property type="entry name" value="PhzC-PhzF"/>
    <property type="match status" value="1"/>
</dbReference>
<dbReference type="NCBIfam" id="TIGR00654">
    <property type="entry name" value="PhzF_family"/>
    <property type="match status" value="1"/>
</dbReference>
<comment type="similarity">
    <text evidence="1">Belongs to the PhzF family.</text>
</comment>
<evidence type="ECO:0000256" key="1">
    <source>
        <dbReference type="ARBA" id="ARBA00008270"/>
    </source>
</evidence>
<dbReference type="PIRSF" id="PIRSF016184">
    <property type="entry name" value="PhzC_PhzF"/>
    <property type="match status" value="1"/>
</dbReference>
<organism evidence="4 5">
    <name type="scientific">Pseudomaricurvus hydrocarbonicus</name>
    <dbReference type="NCBI Taxonomy" id="1470433"/>
    <lineage>
        <taxon>Bacteria</taxon>
        <taxon>Pseudomonadati</taxon>
        <taxon>Pseudomonadota</taxon>
        <taxon>Gammaproteobacteria</taxon>
        <taxon>Cellvibrionales</taxon>
        <taxon>Cellvibrionaceae</taxon>
        <taxon>Pseudomaricurvus</taxon>
    </lineage>
</organism>
<gene>
    <name evidence="4" type="ORF">G8770_22980</name>
</gene>
<dbReference type="Proteomes" id="UP000787472">
    <property type="component" value="Unassembled WGS sequence"/>
</dbReference>
<reference evidence="4" key="1">
    <citation type="submission" date="2020-03" db="EMBL/GenBank/DDBJ databases">
        <authorList>
            <person name="Guo F."/>
        </authorList>
    </citation>
    <scope>NUCLEOTIDE SEQUENCE</scope>
    <source>
        <strain evidence="4">JCM 30134</strain>
    </source>
</reference>